<dbReference type="OrthoDB" id="3468019at2759"/>
<dbReference type="RefSeq" id="XP_018001891.1">
    <property type="nucleotide sequence ID" value="XM_018145516.1"/>
</dbReference>
<comment type="caution">
    <text evidence="1">The sequence shown here is derived from an EMBL/GenBank/DDBJ whole genome shotgun (WGS) entry which is preliminary data.</text>
</comment>
<dbReference type="GeneID" id="28737396"/>
<dbReference type="PANTHER" id="PTHR39401">
    <property type="entry name" value="SNOAL-LIKE DOMAIN-CONTAINING PROTEIN"/>
    <property type="match status" value="1"/>
</dbReference>
<dbReference type="STRING" id="1664694.A0A0N0NNT6"/>
<dbReference type="Gene3D" id="3.10.450.50">
    <property type="match status" value="1"/>
</dbReference>
<dbReference type="Proteomes" id="UP000038010">
    <property type="component" value="Unassembled WGS sequence"/>
</dbReference>
<protein>
    <recommendedName>
        <fullName evidence="3">SnoaL-like domain-containing protein</fullName>
    </recommendedName>
</protein>
<evidence type="ECO:0000313" key="2">
    <source>
        <dbReference type="Proteomes" id="UP000038010"/>
    </source>
</evidence>
<sequence length="146" mass="16312">MSTYKGSTPSTIDPRIVDFYAEFYRISDDPSEQSHTAYADSVTKDGTLIMGLKKAQGYDEILELRKGLWSGPVKTRKHTLKQIFPFGEGSKEVMLHGSVDYGLKNGKDVNVEWAGRAVLVEDGGKLKMREYQVYLDSAPVVNAMKD</sequence>
<proteinExistence type="predicted"/>
<accession>A0A0N0NNT6</accession>
<keyword evidence="2" id="KW-1185">Reference proteome</keyword>
<gene>
    <name evidence="1" type="ORF">AB675_5311</name>
</gene>
<dbReference type="InterPro" id="IPR032710">
    <property type="entry name" value="NTF2-like_dom_sf"/>
</dbReference>
<organism evidence="1 2">
    <name type="scientific">Cyphellophora attinorum</name>
    <dbReference type="NCBI Taxonomy" id="1664694"/>
    <lineage>
        <taxon>Eukaryota</taxon>
        <taxon>Fungi</taxon>
        <taxon>Dikarya</taxon>
        <taxon>Ascomycota</taxon>
        <taxon>Pezizomycotina</taxon>
        <taxon>Eurotiomycetes</taxon>
        <taxon>Chaetothyriomycetidae</taxon>
        <taxon>Chaetothyriales</taxon>
        <taxon>Cyphellophoraceae</taxon>
        <taxon>Cyphellophora</taxon>
    </lineage>
</organism>
<evidence type="ECO:0008006" key="3">
    <source>
        <dbReference type="Google" id="ProtNLM"/>
    </source>
</evidence>
<dbReference type="AlphaFoldDB" id="A0A0N0NNT6"/>
<dbReference type="SUPFAM" id="SSF54427">
    <property type="entry name" value="NTF2-like"/>
    <property type="match status" value="1"/>
</dbReference>
<reference evidence="1 2" key="1">
    <citation type="submission" date="2015-06" db="EMBL/GenBank/DDBJ databases">
        <title>Draft genome of the ant-associated black yeast Phialophora attae CBS 131958.</title>
        <authorList>
            <person name="Moreno L.F."/>
            <person name="Stielow B.J."/>
            <person name="de Hoog S."/>
            <person name="Vicente V.A."/>
            <person name="Weiss V.A."/>
            <person name="de Vries M."/>
            <person name="Cruz L.M."/>
            <person name="Souza E.M."/>
        </authorList>
    </citation>
    <scope>NUCLEOTIDE SEQUENCE [LARGE SCALE GENOMIC DNA]</scope>
    <source>
        <strain evidence="1 2">CBS 131958</strain>
    </source>
</reference>
<dbReference type="PANTHER" id="PTHR39401:SF1">
    <property type="entry name" value="SNOAL-LIKE DOMAIN-CONTAINING PROTEIN"/>
    <property type="match status" value="1"/>
</dbReference>
<dbReference type="EMBL" id="LFJN01000008">
    <property type="protein sequence ID" value="KPI41928.1"/>
    <property type="molecule type" value="Genomic_DNA"/>
</dbReference>
<name>A0A0N0NNT6_9EURO</name>
<evidence type="ECO:0000313" key="1">
    <source>
        <dbReference type="EMBL" id="KPI41928.1"/>
    </source>
</evidence>
<dbReference type="VEuPathDB" id="FungiDB:AB675_5311"/>